<proteinExistence type="predicted"/>
<accession>A0A316XL54</accession>
<dbReference type="AlphaFoldDB" id="A0A316XL54"/>
<dbReference type="Proteomes" id="UP000236594">
    <property type="component" value="Unassembled WGS sequence"/>
</dbReference>
<comment type="caution">
    <text evidence="1">The sequence shown here is derived from an EMBL/GenBank/DDBJ whole genome shotgun (WGS) entry which is preliminary data.</text>
</comment>
<organism evidence="1 2">
    <name type="scientific">Chryseobacterium phosphatilyticum</name>
    <dbReference type="NCBI Taxonomy" id="475075"/>
    <lineage>
        <taxon>Bacteria</taxon>
        <taxon>Pseudomonadati</taxon>
        <taxon>Bacteroidota</taxon>
        <taxon>Flavobacteriia</taxon>
        <taxon>Flavobacteriales</taxon>
        <taxon>Weeksellaceae</taxon>
        <taxon>Chryseobacterium group</taxon>
        <taxon>Chryseobacterium</taxon>
    </lineage>
</organism>
<evidence type="ECO:0000313" key="2">
    <source>
        <dbReference type="Proteomes" id="UP000236594"/>
    </source>
</evidence>
<name>A0A316XL54_9FLAO</name>
<dbReference type="EMBL" id="PPED02000001">
    <property type="protein sequence ID" value="PWN72148.1"/>
    <property type="molecule type" value="Genomic_DNA"/>
</dbReference>
<gene>
    <name evidence="1" type="ORF">C1631_005985</name>
</gene>
<protein>
    <submittedName>
        <fullName evidence="1">Uncharacterized protein</fullName>
    </submittedName>
</protein>
<reference evidence="1 2" key="1">
    <citation type="submission" date="2018-04" db="EMBL/GenBank/DDBJ databases">
        <title>Draft Genome Sequence of Phosphate-Solubilizing Chryseobacterium sp. ISE14 that is a Biocontrol and Plant Growth-Promoting Rhizobacterium Isolated from Cucumber.</title>
        <authorList>
            <person name="Jeong J.-J."/>
            <person name="Sang M.K."/>
            <person name="Choi I.-G."/>
            <person name="Kim K.D."/>
        </authorList>
    </citation>
    <scope>NUCLEOTIDE SEQUENCE [LARGE SCALE GENOMIC DNA]</scope>
    <source>
        <strain evidence="1 2">ISE14</strain>
    </source>
</reference>
<keyword evidence="2" id="KW-1185">Reference proteome</keyword>
<evidence type="ECO:0000313" key="1">
    <source>
        <dbReference type="EMBL" id="PWN72148.1"/>
    </source>
</evidence>
<sequence length="151" mass="18293">MYFTENEIDLLGDKNTINRIENKEVLARWFDVMLTLNKKNIKVYINSVHEAYMMVYSANNEMHYIIRSIALVKYAKNFFKNEFEVIFDKVKKVFFECTSAYYQQLILIELISIYGETRCQVEFNEYIEQKINHFSTNKDFRSARFCIRYYS</sequence>